<dbReference type="InterPro" id="IPR055950">
    <property type="entry name" value="DUF7528"/>
</dbReference>
<protein>
    <submittedName>
        <fullName evidence="1">Uncharacterized protein</fullName>
    </submittedName>
</protein>
<reference evidence="1 2" key="1">
    <citation type="journal article" date="2014" name="Int. J. Syst. Evol. Microbiol.">
        <title>Complete genome sequence of Corynebacterium casei LMG S-19264T (=DSM 44701T), isolated from a smear-ripened cheese.</title>
        <authorList>
            <consortium name="US DOE Joint Genome Institute (JGI-PGF)"/>
            <person name="Walter F."/>
            <person name="Albersmeier A."/>
            <person name="Kalinowski J."/>
            <person name="Ruckert C."/>
        </authorList>
    </citation>
    <scope>NUCLEOTIDE SEQUENCE [LARGE SCALE GENOMIC DNA]</scope>
    <source>
        <strain evidence="1 2">IBRC-M 10912</strain>
    </source>
</reference>
<name>A0ABD5NWV1_9EURY</name>
<dbReference type="AlphaFoldDB" id="A0ABD5NWV1"/>
<evidence type="ECO:0000313" key="1">
    <source>
        <dbReference type="EMBL" id="MFC4246144.1"/>
    </source>
</evidence>
<comment type="caution">
    <text evidence="1">The sequence shown here is derived from an EMBL/GenBank/DDBJ whole genome shotgun (WGS) entry which is preliminary data.</text>
</comment>
<evidence type="ECO:0000313" key="2">
    <source>
        <dbReference type="Proteomes" id="UP001595821"/>
    </source>
</evidence>
<gene>
    <name evidence="1" type="ORF">ACFOZ7_03930</name>
</gene>
<organism evidence="1 2">
    <name type="scientific">Natribaculum luteum</name>
    <dbReference type="NCBI Taxonomy" id="1586232"/>
    <lineage>
        <taxon>Archaea</taxon>
        <taxon>Methanobacteriati</taxon>
        <taxon>Methanobacteriota</taxon>
        <taxon>Stenosarchaea group</taxon>
        <taxon>Halobacteria</taxon>
        <taxon>Halobacteriales</taxon>
        <taxon>Natrialbaceae</taxon>
        <taxon>Natribaculum</taxon>
    </lineage>
</organism>
<dbReference type="RefSeq" id="WP_246968200.1">
    <property type="nucleotide sequence ID" value="NZ_JBHSDJ010000013.1"/>
</dbReference>
<dbReference type="EMBL" id="JBHSDJ010000013">
    <property type="protein sequence ID" value="MFC4246144.1"/>
    <property type="molecule type" value="Genomic_DNA"/>
</dbReference>
<dbReference type="Pfam" id="PF24372">
    <property type="entry name" value="DUF7528"/>
    <property type="match status" value="1"/>
</dbReference>
<accession>A0ABD5NWV1</accession>
<dbReference type="Proteomes" id="UP001595821">
    <property type="component" value="Unassembled WGS sequence"/>
</dbReference>
<proteinExistence type="predicted"/>
<sequence length="117" mass="13717">MSRTDALALRDRLSSTLACEHEFSHTVGCHREDGTYVVERRRADSSGHRKVFESFEQCRRLYDRLPDRFTATDVGRAGLTGSRRHLLVRHFDEHPDFECELVARQPLTVHKRRPERN</sequence>